<organism evidence="2 3">
    <name type="scientific">Phytophthora citrophthora</name>
    <dbReference type="NCBI Taxonomy" id="4793"/>
    <lineage>
        <taxon>Eukaryota</taxon>
        <taxon>Sar</taxon>
        <taxon>Stramenopiles</taxon>
        <taxon>Oomycota</taxon>
        <taxon>Peronosporomycetes</taxon>
        <taxon>Peronosporales</taxon>
        <taxon>Peronosporaceae</taxon>
        <taxon>Phytophthora</taxon>
    </lineage>
</organism>
<dbReference type="AlphaFoldDB" id="A0AAD9L9V6"/>
<reference evidence="2" key="1">
    <citation type="submission" date="2023-08" db="EMBL/GenBank/DDBJ databases">
        <title>Reference Genome Resource for the Citrus Pathogen Phytophthora citrophthora.</title>
        <authorList>
            <person name="Moller H."/>
            <person name="Coetzee B."/>
            <person name="Rose L.J."/>
            <person name="Van Niekerk J.M."/>
        </authorList>
    </citation>
    <scope>NUCLEOTIDE SEQUENCE</scope>
    <source>
        <strain evidence="2">STE-U-9442</strain>
    </source>
</reference>
<evidence type="ECO:0000313" key="2">
    <source>
        <dbReference type="EMBL" id="KAK1928625.1"/>
    </source>
</evidence>
<protein>
    <submittedName>
        <fullName evidence="2">Uncharacterized protein</fullName>
    </submittedName>
</protein>
<keyword evidence="3" id="KW-1185">Reference proteome</keyword>
<gene>
    <name evidence="2" type="ORF">P3T76_015855</name>
</gene>
<dbReference type="Proteomes" id="UP001259832">
    <property type="component" value="Unassembled WGS sequence"/>
</dbReference>
<evidence type="ECO:0000256" key="1">
    <source>
        <dbReference type="SAM" id="MobiDB-lite"/>
    </source>
</evidence>
<name>A0AAD9L9V6_9STRA</name>
<proteinExistence type="predicted"/>
<accession>A0AAD9L9V6</accession>
<feature type="compositionally biased region" description="Polar residues" evidence="1">
    <location>
        <begin position="8"/>
        <end position="26"/>
    </location>
</feature>
<sequence>MIGVAKGSETSASQTHNHGSNGSKQHWLSTVSARCNPCSRGFFFSSTASTDSTKAGCRVRFGGTIDGHSEEFARRWQREIFFMLMRWEAHNVAPVLLLPQSETA</sequence>
<comment type="caution">
    <text evidence="2">The sequence shown here is derived from an EMBL/GenBank/DDBJ whole genome shotgun (WGS) entry which is preliminary data.</text>
</comment>
<evidence type="ECO:0000313" key="3">
    <source>
        <dbReference type="Proteomes" id="UP001259832"/>
    </source>
</evidence>
<feature type="region of interest" description="Disordered" evidence="1">
    <location>
        <begin position="1"/>
        <end position="26"/>
    </location>
</feature>
<dbReference type="EMBL" id="JASMQC010000059">
    <property type="protein sequence ID" value="KAK1928625.1"/>
    <property type="molecule type" value="Genomic_DNA"/>
</dbReference>